<keyword evidence="2" id="KW-1185">Reference proteome</keyword>
<dbReference type="WBParaSite" id="HPLM_0002083201-mRNA-1">
    <property type="protein sequence ID" value="HPLM_0002083201-mRNA-1"/>
    <property type="gene ID" value="HPLM_0002083201"/>
</dbReference>
<gene>
    <name evidence="1" type="ORF">HPLM_LOCUS20824</name>
</gene>
<organism evidence="3">
    <name type="scientific">Haemonchus placei</name>
    <name type="common">Barber's pole worm</name>
    <dbReference type="NCBI Taxonomy" id="6290"/>
    <lineage>
        <taxon>Eukaryota</taxon>
        <taxon>Metazoa</taxon>
        <taxon>Ecdysozoa</taxon>
        <taxon>Nematoda</taxon>
        <taxon>Chromadorea</taxon>
        <taxon>Rhabditida</taxon>
        <taxon>Rhabditina</taxon>
        <taxon>Rhabditomorpha</taxon>
        <taxon>Strongyloidea</taxon>
        <taxon>Trichostrongylidae</taxon>
        <taxon>Haemonchus</taxon>
    </lineage>
</organism>
<dbReference type="Proteomes" id="UP000268014">
    <property type="component" value="Unassembled WGS sequence"/>
</dbReference>
<dbReference type="EMBL" id="UZAF01022619">
    <property type="protein sequence ID" value="VDO86198.1"/>
    <property type="molecule type" value="Genomic_DNA"/>
</dbReference>
<name>A0A0N4X8Z0_HAEPC</name>
<accession>A0A0N4X8Z0</accession>
<protein>
    <submittedName>
        <fullName evidence="3">Peptidase_M16_C domain-containing protein</fullName>
    </submittedName>
</protein>
<dbReference type="AlphaFoldDB" id="A0A0N4X8Z0"/>
<sequence>MASDDFADQFATSMKSVIMDVGREIALKTAQYKLGYDISTSFTLYENASVTPEARSKLEDELIARNGDVESSLRYHLSSPRFATAASCARHRSLKQRRTRPI</sequence>
<evidence type="ECO:0000313" key="2">
    <source>
        <dbReference type="Proteomes" id="UP000268014"/>
    </source>
</evidence>
<reference evidence="1 2" key="2">
    <citation type="submission" date="2018-11" db="EMBL/GenBank/DDBJ databases">
        <authorList>
            <consortium name="Pathogen Informatics"/>
        </authorList>
    </citation>
    <scope>NUCLEOTIDE SEQUENCE [LARGE SCALE GENOMIC DNA]</scope>
    <source>
        <strain evidence="1 2">MHpl1</strain>
    </source>
</reference>
<proteinExistence type="predicted"/>
<evidence type="ECO:0000313" key="1">
    <source>
        <dbReference type="EMBL" id="VDO86198.1"/>
    </source>
</evidence>
<reference evidence="3" key="1">
    <citation type="submission" date="2017-02" db="UniProtKB">
        <authorList>
            <consortium name="WormBaseParasite"/>
        </authorList>
    </citation>
    <scope>IDENTIFICATION</scope>
</reference>
<evidence type="ECO:0000313" key="3">
    <source>
        <dbReference type="WBParaSite" id="HPLM_0002083201-mRNA-1"/>
    </source>
</evidence>